<keyword evidence="9" id="KW-0472">Membrane</keyword>
<dbReference type="GO" id="GO:0005228">
    <property type="term" value="F:intracellular sodium-activated potassium channel activity"/>
    <property type="evidence" value="ECO:0007669"/>
    <property type="project" value="TreeGrafter"/>
</dbReference>
<dbReference type="InterPro" id="IPR003929">
    <property type="entry name" value="K_chnl_BK_asu"/>
</dbReference>
<sequence>MDDAEACFILSSRNDVDRMAAVRRTTTELSAALSILKFAQTQLMNAVNYDHQTILRAWAVKDFAPNCPLYVQILKPENKFHVKFADHVVCEEEFKYAMLALNCVCPATSTLVTLLVHTSRGRSVIF</sequence>
<evidence type="ECO:0000256" key="5">
    <source>
        <dbReference type="ARBA" id="ARBA00022826"/>
    </source>
</evidence>
<dbReference type="EMBL" id="VEVO01003311">
    <property type="protein sequence ID" value="KAF0021665.1"/>
    <property type="molecule type" value="Genomic_DNA"/>
</dbReference>
<protein>
    <recommendedName>
        <fullName evidence="11">Calcium-activated potassium channel BK alpha subunit domain-containing protein</fullName>
    </recommendedName>
</protein>
<keyword evidence="3" id="KW-0633">Potassium transport</keyword>
<evidence type="ECO:0000256" key="10">
    <source>
        <dbReference type="ARBA" id="ARBA00023303"/>
    </source>
</evidence>
<keyword evidence="2" id="KW-0813">Transport</keyword>
<organism evidence="12 13">
    <name type="scientific">Scophthalmus maximus</name>
    <name type="common">Turbot</name>
    <name type="synonym">Psetta maxima</name>
    <dbReference type="NCBI Taxonomy" id="52904"/>
    <lineage>
        <taxon>Eukaryota</taxon>
        <taxon>Metazoa</taxon>
        <taxon>Chordata</taxon>
        <taxon>Craniata</taxon>
        <taxon>Vertebrata</taxon>
        <taxon>Euteleostomi</taxon>
        <taxon>Actinopterygii</taxon>
        <taxon>Neopterygii</taxon>
        <taxon>Teleostei</taxon>
        <taxon>Neoteleostei</taxon>
        <taxon>Acanthomorphata</taxon>
        <taxon>Carangaria</taxon>
        <taxon>Pleuronectiformes</taxon>
        <taxon>Pleuronectoidei</taxon>
        <taxon>Scophthalmidae</taxon>
        <taxon>Scophthalmus</taxon>
    </lineage>
</organism>
<dbReference type="PANTHER" id="PTHR10027">
    <property type="entry name" value="CALCIUM-ACTIVATED POTASSIUM CHANNEL ALPHA CHAIN"/>
    <property type="match status" value="1"/>
</dbReference>
<gene>
    <name evidence="12" type="ORF">F2P81_026081</name>
</gene>
<name>A0A6A4RMV7_SCOMX</name>
<proteinExistence type="predicted"/>
<accession>A0A6A4RMV7</accession>
<keyword evidence="8" id="KW-0406">Ion transport</keyword>
<evidence type="ECO:0000256" key="2">
    <source>
        <dbReference type="ARBA" id="ARBA00022448"/>
    </source>
</evidence>
<evidence type="ECO:0000256" key="6">
    <source>
        <dbReference type="ARBA" id="ARBA00022958"/>
    </source>
</evidence>
<dbReference type="PANTHER" id="PTHR10027:SF14">
    <property type="entry name" value="POTASSIUM CHANNEL SUBFAMILY T MEMBER 1"/>
    <property type="match status" value="1"/>
</dbReference>
<evidence type="ECO:0000256" key="1">
    <source>
        <dbReference type="ARBA" id="ARBA00004141"/>
    </source>
</evidence>
<dbReference type="AlphaFoldDB" id="A0A6A4RMV7"/>
<dbReference type="GO" id="GO:0015271">
    <property type="term" value="F:outward rectifier potassium channel activity"/>
    <property type="evidence" value="ECO:0007669"/>
    <property type="project" value="TreeGrafter"/>
</dbReference>
<evidence type="ECO:0000256" key="7">
    <source>
        <dbReference type="ARBA" id="ARBA00022989"/>
    </source>
</evidence>
<evidence type="ECO:0000256" key="9">
    <source>
        <dbReference type="ARBA" id="ARBA00023136"/>
    </source>
</evidence>
<dbReference type="Pfam" id="PF03493">
    <property type="entry name" value="BK_channel_a"/>
    <property type="match status" value="1"/>
</dbReference>
<feature type="domain" description="Calcium-activated potassium channel BK alpha subunit" evidence="11">
    <location>
        <begin position="86"/>
        <end position="121"/>
    </location>
</feature>
<evidence type="ECO:0000259" key="11">
    <source>
        <dbReference type="Pfam" id="PF03493"/>
    </source>
</evidence>
<comment type="subcellular location">
    <subcellularLocation>
        <location evidence="1">Membrane</location>
        <topology evidence="1">Multi-pass membrane protein</topology>
    </subcellularLocation>
</comment>
<evidence type="ECO:0000313" key="12">
    <source>
        <dbReference type="EMBL" id="KAF0021665.1"/>
    </source>
</evidence>
<keyword evidence="5" id="KW-0631">Potassium channel</keyword>
<dbReference type="InterPro" id="IPR047871">
    <property type="entry name" value="K_chnl_Slo-like"/>
</dbReference>
<evidence type="ECO:0000256" key="8">
    <source>
        <dbReference type="ARBA" id="ARBA00023065"/>
    </source>
</evidence>
<evidence type="ECO:0000256" key="3">
    <source>
        <dbReference type="ARBA" id="ARBA00022538"/>
    </source>
</evidence>
<keyword evidence="10" id="KW-0407">Ion channel</keyword>
<dbReference type="GO" id="GO:0005886">
    <property type="term" value="C:plasma membrane"/>
    <property type="evidence" value="ECO:0007669"/>
    <property type="project" value="TreeGrafter"/>
</dbReference>
<comment type="caution">
    <text evidence="12">The sequence shown here is derived from an EMBL/GenBank/DDBJ whole genome shotgun (WGS) entry which is preliminary data.</text>
</comment>
<keyword evidence="4" id="KW-0812">Transmembrane</keyword>
<reference evidence="12 13" key="1">
    <citation type="submission" date="2019-06" db="EMBL/GenBank/DDBJ databases">
        <title>Draft genomes of female and male turbot (Scophthalmus maximus).</title>
        <authorList>
            <person name="Xu H."/>
            <person name="Xu X.-W."/>
            <person name="Shao C."/>
            <person name="Chen S."/>
        </authorList>
    </citation>
    <scope>NUCLEOTIDE SEQUENCE [LARGE SCALE GENOMIC DNA]</scope>
    <source>
        <strain evidence="12">Ysfricsl-2016a</strain>
        <tissue evidence="12">Blood</tissue>
    </source>
</reference>
<evidence type="ECO:0000256" key="4">
    <source>
        <dbReference type="ARBA" id="ARBA00022692"/>
    </source>
</evidence>
<dbReference type="Proteomes" id="UP000438429">
    <property type="component" value="Unassembled WGS sequence"/>
</dbReference>
<keyword evidence="7" id="KW-1133">Transmembrane helix</keyword>
<evidence type="ECO:0000313" key="13">
    <source>
        <dbReference type="Proteomes" id="UP000438429"/>
    </source>
</evidence>
<keyword evidence="6" id="KW-0630">Potassium</keyword>